<evidence type="ECO:0000256" key="3">
    <source>
        <dbReference type="ARBA" id="ARBA00012154"/>
    </source>
</evidence>
<evidence type="ECO:0000256" key="2">
    <source>
        <dbReference type="ARBA" id="ARBA00006997"/>
    </source>
</evidence>
<evidence type="ECO:0000256" key="10">
    <source>
        <dbReference type="ARBA" id="ARBA00048567"/>
    </source>
</evidence>
<gene>
    <name evidence="11" type="primary">aroK</name>
    <name evidence="12" type="ORF">SPF06_11555</name>
</gene>
<protein>
    <recommendedName>
        <fullName evidence="3 11">Shikimate kinase</fullName>
        <shortName evidence="11">SK</shortName>
        <ecNumber evidence="3 11">2.7.1.71</ecNumber>
    </recommendedName>
</protein>
<feature type="binding site" evidence="11">
    <location>
        <position position="24"/>
    </location>
    <ligand>
        <name>Mg(2+)</name>
        <dbReference type="ChEBI" id="CHEBI:18420"/>
    </ligand>
</feature>
<name>A0ABU5T6Q7_9MICC</name>
<dbReference type="PRINTS" id="PR01100">
    <property type="entry name" value="SHIKIMTKNASE"/>
</dbReference>
<keyword evidence="4 11" id="KW-0028">Amino-acid biosynthesis</keyword>
<comment type="cofactor">
    <cofactor evidence="11">
        <name>Mg(2+)</name>
        <dbReference type="ChEBI" id="CHEBI:18420"/>
    </cofactor>
    <text evidence="11">Binds 1 Mg(2+) ion per subunit.</text>
</comment>
<dbReference type="InterPro" id="IPR027417">
    <property type="entry name" value="P-loop_NTPase"/>
</dbReference>
<evidence type="ECO:0000256" key="7">
    <source>
        <dbReference type="ARBA" id="ARBA00022777"/>
    </source>
</evidence>
<evidence type="ECO:0000256" key="5">
    <source>
        <dbReference type="ARBA" id="ARBA00022679"/>
    </source>
</evidence>
<feature type="binding site" evidence="11">
    <location>
        <position position="65"/>
    </location>
    <ligand>
        <name>substrate</name>
    </ligand>
</feature>
<evidence type="ECO:0000313" key="12">
    <source>
        <dbReference type="EMBL" id="MEA5455357.1"/>
    </source>
</evidence>
<evidence type="ECO:0000256" key="8">
    <source>
        <dbReference type="ARBA" id="ARBA00022840"/>
    </source>
</evidence>
<keyword evidence="11" id="KW-0479">Metal-binding</keyword>
<keyword evidence="6 11" id="KW-0547">Nucleotide-binding</keyword>
<keyword evidence="5 11" id="KW-0808">Transferase</keyword>
<evidence type="ECO:0000256" key="4">
    <source>
        <dbReference type="ARBA" id="ARBA00022605"/>
    </source>
</evidence>
<keyword evidence="8 11" id="KW-0067">ATP-binding</keyword>
<evidence type="ECO:0000256" key="6">
    <source>
        <dbReference type="ARBA" id="ARBA00022741"/>
    </source>
</evidence>
<feature type="binding site" evidence="11">
    <location>
        <position position="127"/>
    </location>
    <ligand>
        <name>ATP</name>
        <dbReference type="ChEBI" id="CHEBI:30616"/>
    </ligand>
</feature>
<feature type="binding site" evidence="11">
    <location>
        <position position="90"/>
    </location>
    <ligand>
        <name>substrate</name>
    </ligand>
</feature>
<dbReference type="EC" id="2.7.1.71" evidence="3 11"/>
<organism evidence="12 13">
    <name type="scientific">Sinomonas terricola</name>
    <dbReference type="NCBI Taxonomy" id="3110330"/>
    <lineage>
        <taxon>Bacteria</taxon>
        <taxon>Bacillati</taxon>
        <taxon>Actinomycetota</taxon>
        <taxon>Actinomycetes</taxon>
        <taxon>Micrococcales</taxon>
        <taxon>Micrococcaceae</taxon>
        <taxon>Sinomonas</taxon>
    </lineage>
</organism>
<feature type="binding site" evidence="11">
    <location>
        <position position="145"/>
    </location>
    <ligand>
        <name>substrate</name>
    </ligand>
</feature>
<comment type="subunit">
    <text evidence="11">Monomer.</text>
</comment>
<proteinExistence type="inferred from homology"/>
<dbReference type="InterPro" id="IPR031322">
    <property type="entry name" value="Shikimate/glucono_kinase"/>
</dbReference>
<evidence type="ECO:0000256" key="9">
    <source>
        <dbReference type="ARBA" id="ARBA00023141"/>
    </source>
</evidence>
<comment type="caution">
    <text evidence="11">Lacks conserved residue(s) required for the propagation of feature annotation.</text>
</comment>
<comment type="caution">
    <text evidence="12">The sequence shown here is derived from an EMBL/GenBank/DDBJ whole genome shotgun (WGS) entry which is preliminary data.</text>
</comment>
<comment type="catalytic activity">
    <reaction evidence="10 11">
        <text>shikimate + ATP = 3-phosphoshikimate + ADP + H(+)</text>
        <dbReference type="Rhea" id="RHEA:13121"/>
        <dbReference type="ChEBI" id="CHEBI:15378"/>
        <dbReference type="ChEBI" id="CHEBI:30616"/>
        <dbReference type="ChEBI" id="CHEBI:36208"/>
        <dbReference type="ChEBI" id="CHEBI:145989"/>
        <dbReference type="ChEBI" id="CHEBI:456216"/>
        <dbReference type="EC" id="2.7.1.71"/>
    </reaction>
</comment>
<comment type="pathway">
    <text evidence="1 11">Metabolic intermediate biosynthesis; chorismate biosynthesis; chorismate from D-erythrose 4-phosphate and phosphoenolpyruvate: step 5/7.</text>
</comment>
<keyword evidence="9 11" id="KW-0057">Aromatic amino acid biosynthesis</keyword>
<comment type="similarity">
    <text evidence="2 11">Belongs to the shikimate kinase family.</text>
</comment>
<dbReference type="Gene3D" id="3.40.50.300">
    <property type="entry name" value="P-loop containing nucleotide triphosphate hydrolases"/>
    <property type="match status" value="1"/>
</dbReference>
<dbReference type="InterPro" id="IPR000623">
    <property type="entry name" value="Shikimate_kinase/TSH1"/>
</dbReference>
<dbReference type="HAMAP" id="MF_00109">
    <property type="entry name" value="Shikimate_kinase"/>
    <property type="match status" value="1"/>
</dbReference>
<evidence type="ECO:0000256" key="11">
    <source>
        <dbReference type="HAMAP-Rule" id="MF_00109"/>
    </source>
</evidence>
<keyword evidence="7 11" id="KW-0418">Kinase</keyword>
<dbReference type="SUPFAM" id="SSF52540">
    <property type="entry name" value="P-loop containing nucleoside triphosphate hydrolases"/>
    <property type="match status" value="1"/>
</dbReference>
<evidence type="ECO:0000313" key="13">
    <source>
        <dbReference type="Proteomes" id="UP001304769"/>
    </source>
</evidence>
<dbReference type="PANTHER" id="PTHR21087">
    <property type="entry name" value="SHIKIMATE KINASE"/>
    <property type="match status" value="1"/>
</dbReference>
<dbReference type="Pfam" id="PF01202">
    <property type="entry name" value="SKI"/>
    <property type="match status" value="1"/>
</dbReference>
<feature type="binding site" evidence="11">
    <location>
        <begin position="20"/>
        <end position="25"/>
    </location>
    <ligand>
        <name>ATP</name>
        <dbReference type="ChEBI" id="CHEBI:30616"/>
    </ligand>
</feature>
<reference evidence="12 13" key="1">
    <citation type="submission" date="2023-12" db="EMBL/GenBank/DDBJ databases">
        <title>Sinomonas terricola sp. nov, isolated from litchi orchard soil in Guangdong, PR China.</title>
        <authorList>
            <person name="Jiaxin W."/>
            <person name="Yang Z."/>
            <person name="Honghui Z."/>
        </authorList>
    </citation>
    <scope>NUCLEOTIDE SEQUENCE [LARGE SCALE GENOMIC DNA]</scope>
    <source>
        <strain evidence="12 13">JGH33</strain>
    </source>
</reference>
<keyword evidence="11" id="KW-0460">Magnesium</keyword>
<keyword evidence="13" id="KW-1185">Reference proteome</keyword>
<accession>A0ABU5T6Q7</accession>
<keyword evidence="11" id="KW-0963">Cytoplasm</keyword>
<dbReference type="PANTHER" id="PTHR21087:SF16">
    <property type="entry name" value="SHIKIMATE KINASE 1, CHLOROPLASTIC"/>
    <property type="match status" value="1"/>
</dbReference>
<comment type="subcellular location">
    <subcellularLocation>
        <location evidence="11">Cytoplasm</location>
    </subcellularLocation>
</comment>
<dbReference type="CDD" id="cd00464">
    <property type="entry name" value="SK"/>
    <property type="match status" value="1"/>
</dbReference>
<dbReference type="Proteomes" id="UP001304769">
    <property type="component" value="Unassembled WGS sequence"/>
</dbReference>
<feature type="binding site" evidence="11">
    <location>
        <position position="42"/>
    </location>
    <ligand>
        <name>substrate</name>
    </ligand>
</feature>
<dbReference type="EMBL" id="JAYGGQ010000008">
    <property type="protein sequence ID" value="MEA5455357.1"/>
    <property type="molecule type" value="Genomic_DNA"/>
</dbReference>
<evidence type="ECO:0000256" key="1">
    <source>
        <dbReference type="ARBA" id="ARBA00004842"/>
    </source>
</evidence>
<dbReference type="GO" id="GO:0004765">
    <property type="term" value="F:shikimate kinase activity"/>
    <property type="evidence" value="ECO:0007669"/>
    <property type="project" value="UniProtKB-EC"/>
</dbReference>
<sequence>MTPAPHPEGGRVVVLMGPMASGKSSVGAALASILGADFVDTDVRIVSKHGPIPAIFAAHGEEGFRDLEAEAVAEALAECHPSGLVLALGGGAVLRAGTRERLAGHDVVYLEVDWDDVAPRLAGSEDRPLLHGEAERSWRELMERRRPVYESVATIRVSAAHATADDVARRVASELSPVEKELSRERRD</sequence>
<dbReference type="InterPro" id="IPR023000">
    <property type="entry name" value="Shikimate_kinase_CS"/>
</dbReference>
<comment type="function">
    <text evidence="11">Catalyzes the specific phosphorylation of the 3-hydroxyl group of shikimic acid using ATP as a cosubstrate.</text>
</comment>
<dbReference type="RefSeq" id="WP_323279213.1">
    <property type="nucleotide sequence ID" value="NZ_JAYGGQ010000008.1"/>
</dbReference>
<dbReference type="PROSITE" id="PS01128">
    <property type="entry name" value="SHIKIMATE_KINASE"/>
    <property type="match status" value="1"/>
</dbReference>